<proteinExistence type="predicted"/>
<comment type="caution">
    <text evidence="1">The sequence shown here is derived from an EMBL/GenBank/DDBJ whole genome shotgun (WGS) entry which is preliminary data.</text>
</comment>
<name>A0A699U103_TANCI</name>
<organism evidence="1">
    <name type="scientific">Tanacetum cinerariifolium</name>
    <name type="common">Dalmatian daisy</name>
    <name type="synonym">Chrysanthemum cinerariifolium</name>
    <dbReference type="NCBI Taxonomy" id="118510"/>
    <lineage>
        <taxon>Eukaryota</taxon>
        <taxon>Viridiplantae</taxon>
        <taxon>Streptophyta</taxon>
        <taxon>Embryophyta</taxon>
        <taxon>Tracheophyta</taxon>
        <taxon>Spermatophyta</taxon>
        <taxon>Magnoliopsida</taxon>
        <taxon>eudicotyledons</taxon>
        <taxon>Gunneridae</taxon>
        <taxon>Pentapetalae</taxon>
        <taxon>asterids</taxon>
        <taxon>campanulids</taxon>
        <taxon>Asterales</taxon>
        <taxon>Asteraceae</taxon>
        <taxon>Asteroideae</taxon>
        <taxon>Anthemideae</taxon>
        <taxon>Anthemidinae</taxon>
        <taxon>Tanacetum</taxon>
    </lineage>
</organism>
<gene>
    <name evidence="1" type="ORF">Tci_887712</name>
</gene>
<sequence>AQVEGRQAEIYQIDMDHAAKVLSMQEDEPELKELVEVVTTAKLITEVVTAASTPVSVDTTIILAAKLKVPAATITTTPVKVDASSTRRRREVAIRDP</sequence>
<dbReference type="EMBL" id="BKCJ011288632">
    <property type="protein sequence ID" value="GFD15743.1"/>
    <property type="molecule type" value="Genomic_DNA"/>
</dbReference>
<accession>A0A699U103</accession>
<dbReference type="AlphaFoldDB" id="A0A699U103"/>
<protein>
    <submittedName>
        <fullName evidence="1">Uncharacterized protein</fullName>
    </submittedName>
</protein>
<evidence type="ECO:0000313" key="1">
    <source>
        <dbReference type="EMBL" id="GFD15743.1"/>
    </source>
</evidence>
<reference evidence="1" key="1">
    <citation type="journal article" date="2019" name="Sci. Rep.">
        <title>Draft genome of Tanacetum cinerariifolium, the natural source of mosquito coil.</title>
        <authorList>
            <person name="Yamashiro T."/>
            <person name="Shiraishi A."/>
            <person name="Satake H."/>
            <person name="Nakayama K."/>
        </authorList>
    </citation>
    <scope>NUCLEOTIDE SEQUENCE</scope>
</reference>
<feature type="non-terminal residue" evidence="1">
    <location>
        <position position="1"/>
    </location>
</feature>